<comment type="caution">
    <text evidence="1">The sequence shown here is derived from an EMBL/GenBank/DDBJ whole genome shotgun (WGS) entry which is preliminary data.</text>
</comment>
<protein>
    <submittedName>
        <fullName evidence="1">Phage tail protein I</fullName>
    </submittedName>
</protein>
<evidence type="ECO:0000313" key="1">
    <source>
        <dbReference type="EMBL" id="MYL96427.1"/>
    </source>
</evidence>
<name>A0A7X4K602_9SPHN</name>
<dbReference type="Pfam" id="PF09684">
    <property type="entry name" value="Tail_P2_I"/>
    <property type="match status" value="1"/>
</dbReference>
<dbReference type="NCBIfam" id="TIGR01634">
    <property type="entry name" value="tail_P2_I"/>
    <property type="match status" value="1"/>
</dbReference>
<dbReference type="InterPro" id="IPR006521">
    <property type="entry name" value="Tail_protein_I"/>
</dbReference>
<accession>A0A7X4K602</accession>
<evidence type="ECO:0000313" key="2">
    <source>
        <dbReference type="Proteomes" id="UP000465810"/>
    </source>
</evidence>
<keyword evidence="2" id="KW-1185">Reference proteome</keyword>
<dbReference type="RefSeq" id="WP_160984153.1">
    <property type="nucleotide sequence ID" value="NZ_WVTD01000001.1"/>
</dbReference>
<reference evidence="1 2" key="1">
    <citation type="submission" date="2019-12" db="EMBL/GenBank/DDBJ databases">
        <authorList>
            <person name="Feng G."/>
            <person name="Zhu H."/>
        </authorList>
    </citation>
    <scope>NUCLEOTIDE SEQUENCE [LARGE SCALE GENOMIC DNA]</scope>
    <source>
        <strain evidence="1 2">FGD1</strain>
    </source>
</reference>
<dbReference type="AlphaFoldDB" id="A0A7X4K602"/>
<dbReference type="EMBL" id="WVTD01000001">
    <property type="protein sequence ID" value="MYL96427.1"/>
    <property type="molecule type" value="Genomic_DNA"/>
</dbReference>
<dbReference type="Proteomes" id="UP000465810">
    <property type="component" value="Unassembled WGS sequence"/>
</dbReference>
<gene>
    <name evidence="1" type="ORF">GR702_01385</name>
</gene>
<proteinExistence type="predicted"/>
<organism evidence="1 2">
    <name type="scientific">Novosphingobium silvae</name>
    <dbReference type="NCBI Taxonomy" id="2692619"/>
    <lineage>
        <taxon>Bacteria</taxon>
        <taxon>Pseudomonadati</taxon>
        <taxon>Pseudomonadota</taxon>
        <taxon>Alphaproteobacteria</taxon>
        <taxon>Sphingomonadales</taxon>
        <taxon>Sphingomonadaceae</taxon>
        <taxon>Novosphingobium</taxon>
    </lineage>
</organism>
<sequence>MSLLPPNASKAERALEDAMLARIDIGAVETLRDPWTCPADVLPFLASELAISHWDAAWTEAQKREAVAAATAFHKIKGTRAAVEQTLGRFHPALAIVEWFEANPVRPPHTFEVFAPANVIPASFLTVETTEAIVADVAAAKPLRAHFDFVQNLDLTAAMFLAAGGMAGSVGRADYAAGLDQSRDWMATLQTEDGEPILNGDSDSDFLETY</sequence>